<proteinExistence type="predicted"/>
<keyword evidence="1" id="KW-0547">Nucleotide-binding</keyword>
<evidence type="ECO:0000256" key="2">
    <source>
        <dbReference type="ARBA" id="ARBA00022840"/>
    </source>
</evidence>
<dbReference type="SUPFAM" id="SSF54585">
    <property type="entry name" value="Cdc48 domain 2-like"/>
    <property type="match status" value="1"/>
</dbReference>
<accession>A0AAD6WL07</accession>
<dbReference type="Pfam" id="PF02933">
    <property type="entry name" value="CDC48_2"/>
    <property type="match status" value="1"/>
</dbReference>
<evidence type="ECO:0000256" key="1">
    <source>
        <dbReference type="ARBA" id="ARBA00022741"/>
    </source>
</evidence>
<dbReference type="InterPro" id="IPR050221">
    <property type="entry name" value="26S_Proteasome_ATPase"/>
</dbReference>
<dbReference type="InterPro" id="IPR029067">
    <property type="entry name" value="CDC48_domain_2-like_sf"/>
</dbReference>
<dbReference type="EMBL" id="JARJCM010000562">
    <property type="protein sequence ID" value="KAJ7016207.1"/>
    <property type="molecule type" value="Genomic_DNA"/>
</dbReference>
<dbReference type="AlphaFoldDB" id="A0AAD6WL07"/>
<gene>
    <name evidence="4" type="ORF">C8F04DRAFT_1202961</name>
</gene>
<evidence type="ECO:0000259" key="3">
    <source>
        <dbReference type="SMART" id="SM01072"/>
    </source>
</evidence>
<dbReference type="Gene3D" id="3.10.330.10">
    <property type="match status" value="1"/>
</dbReference>
<dbReference type="FunFam" id="3.10.330.10:FF:000001">
    <property type="entry name" value="Cell division control 48"/>
    <property type="match status" value="1"/>
</dbReference>
<dbReference type="InterPro" id="IPR004201">
    <property type="entry name" value="Cdc48_dom2"/>
</dbReference>
<evidence type="ECO:0000313" key="5">
    <source>
        <dbReference type="Proteomes" id="UP001218188"/>
    </source>
</evidence>
<protein>
    <recommendedName>
        <fullName evidence="3">CDC48 domain-containing protein</fullName>
    </recommendedName>
</protein>
<keyword evidence="2" id="KW-0067">ATP-binding</keyword>
<evidence type="ECO:0000313" key="4">
    <source>
        <dbReference type="EMBL" id="KAJ7016207.1"/>
    </source>
</evidence>
<organism evidence="4 5">
    <name type="scientific">Mycena alexandri</name>
    <dbReference type="NCBI Taxonomy" id="1745969"/>
    <lineage>
        <taxon>Eukaryota</taxon>
        <taxon>Fungi</taxon>
        <taxon>Dikarya</taxon>
        <taxon>Basidiomycota</taxon>
        <taxon>Agaricomycotina</taxon>
        <taxon>Agaricomycetes</taxon>
        <taxon>Agaricomycetidae</taxon>
        <taxon>Agaricales</taxon>
        <taxon>Marasmiineae</taxon>
        <taxon>Mycenaceae</taxon>
        <taxon>Mycena</taxon>
    </lineage>
</organism>
<dbReference type="InterPro" id="IPR027417">
    <property type="entry name" value="P-loop_NTPase"/>
</dbReference>
<dbReference type="GO" id="GO:0005524">
    <property type="term" value="F:ATP binding"/>
    <property type="evidence" value="ECO:0007669"/>
    <property type="project" value="UniProtKB-KW"/>
</dbReference>
<dbReference type="Gene3D" id="3.40.50.300">
    <property type="entry name" value="P-loop containing nucleotide triphosphate hydrolases"/>
    <property type="match status" value="1"/>
</dbReference>
<dbReference type="SMART" id="SM01072">
    <property type="entry name" value="CDC48_2"/>
    <property type="match status" value="1"/>
</dbReference>
<comment type="caution">
    <text evidence="4">The sequence shown here is derived from an EMBL/GenBank/DDBJ whole genome shotgun (WGS) entry which is preliminary data.</text>
</comment>
<name>A0AAD6WL07_9AGAR</name>
<sequence length="297" mass="33242">MDGLSGINIEAKWVSECIANVLLVFHLMVRPAGAGKEAGGMQIRPIPAINQTMRHRPKDAPSAESATIALKCMRPYSMHLFVVSALKATCVTFVWSSLFRMSLRYVVFSHHMLTTVENGGIHGATPSSSGAVFKVNQIARDNLVNVHACLDIKYGKHVHILPFEDSIEGLSGNIFDVYLKPYFLEAYRPVHKGDTFLLRGGMRTVEFKVMETDPAEFCVVAQDTGDPVKREEEKSNLADVGYNDIGGCRKQMTQNRELVELPLRHPQLFKSISIKPTRGTLLPRQRPRNYEQDGWSE</sequence>
<keyword evidence="5" id="KW-1185">Reference proteome</keyword>
<dbReference type="PANTHER" id="PTHR23073">
    <property type="entry name" value="26S PROTEASOME REGULATORY SUBUNIT"/>
    <property type="match status" value="1"/>
</dbReference>
<feature type="domain" description="CDC48" evidence="3">
    <location>
        <begin position="169"/>
        <end position="235"/>
    </location>
</feature>
<reference evidence="4" key="1">
    <citation type="submission" date="2023-03" db="EMBL/GenBank/DDBJ databases">
        <title>Massive genome expansion in bonnet fungi (Mycena s.s.) driven by repeated elements and novel gene families across ecological guilds.</title>
        <authorList>
            <consortium name="Lawrence Berkeley National Laboratory"/>
            <person name="Harder C.B."/>
            <person name="Miyauchi S."/>
            <person name="Viragh M."/>
            <person name="Kuo A."/>
            <person name="Thoen E."/>
            <person name="Andreopoulos B."/>
            <person name="Lu D."/>
            <person name="Skrede I."/>
            <person name="Drula E."/>
            <person name="Henrissat B."/>
            <person name="Morin E."/>
            <person name="Kohler A."/>
            <person name="Barry K."/>
            <person name="LaButti K."/>
            <person name="Morin E."/>
            <person name="Salamov A."/>
            <person name="Lipzen A."/>
            <person name="Mereny Z."/>
            <person name="Hegedus B."/>
            <person name="Baldrian P."/>
            <person name="Stursova M."/>
            <person name="Weitz H."/>
            <person name="Taylor A."/>
            <person name="Grigoriev I.V."/>
            <person name="Nagy L.G."/>
            <person name="Martin F."/>
            <person name="Kauserud H."/>
        </authorList>
    </citation>
    <scope>NUCLEOTIDE SEQUENCE</scope>
    <source>
        <strain evidence="4">CBHHK200</strain>
    </source>
</reference>
<dbReference type="Proteomes" id="UP001218188">
    <property type="component" value="Unassembled WGS sequence"/>
</dbReference>